<comment type="function">
    <text evidence="12">Structural component of the gap junctions.</text>
</comment>
<dbReference type="GO" id="GO:0005921">
    <property type="term" value="C:gap junction"/>
    <property type="evidence" value="ECO:0007669"/>
    <property type="project" value="UniProtKB-SubCell"/>
</dbReference>
<evidence type="ECO:0000256" key="11">
    <source>
        <dbReference type="ARBA" id="ARBA00023303"/>
    </source>
</evidence>
<dbReference type="Pfam" id="PF00876">
    <property type="entry name" value="Innexin"/>
    <property type="match status" value="1"/>
</dbReference>
<reference evidence="14 15" key="1">
    <citation type="submission" date="2018-04" db="EMBL/GenBank/DDBJ databases">
        <authorList>
            <person name="Zhang X."/>
            <person name="Yuan J."/>
            <person name="Li F."/>
            <person name="Xiang J."/>
        </authorList>
    </citation>
    <scope>NUCLEOTIDE SEQUENCE [LARGE SCALE GENOMIC DNA]</scope>
    <source>
        <tissue evidence="14">Muscle</tissue>
    </source>
</reference>
<evidence type="ECO:0000313" key="14">
    <source>
        <dbReference type="EMBL" id="ROT85292.1"/>
    </source>
</evidence>
<keyword evidence="15" id="KW-1185">Reference proteome</keyword>
<dbReference type="PANTHER" id="PTHR11893">
    <property type="entry name" value="INNEXIN"/>
    <property type="match status" value="1"/>
</dbReference>
<gene>
    <name evidence="12" type="primary">inx</name>
    <name evidence="14" type="ORF">C7M84_017765</name>
</gene>
<reference evidence="14 15" key="2">
    <citation type="submission" date="2019-01" db="EMBL/GenBank/DDBJ databases">
        <title>The decoding of complex shrimp genome reveals the adaptation for benthos swimmer, frequently molting mechanism and breeding impact on genome.</title>
        <authorList>
            <person name="Sun Y."/>
            <person name="Gao Y."/>
            <person name="Yu Y."/>
        </authorList>
    </citation>
    <scope>NUCLEOTIDE SEQUENCE [LARGE SCALE GENOMIC DNA]</scope>
    <source>
        <tissue evidence="14">Muscle</tissue>
    </source>
</reference>
<feature type="transmembrane region" description="Helical" evidence="12">
    <location>
        <begin position="215"/>
        <end position="238"/>
    </location>
</feature>
<comment type="subcellular location">
    <subcellularLocation>
        <location evidence="1">Cell junction</location>
        <location evidence="1">Gap junction</location>
    </subcellularLocation>
    <subcellularLocation>
        <location evidence="2 12">Cell membrane</location>
        <topology evidence="2 12">Multi-pass membrane protein</topology>
    </subcellularLocation>
</comment>
<proteinExistence type="inferred from homology"/>
<dbReference type="GO" id="GO:0034220">
    <property type="term" value="P:monoatomic ion transmembrane transport"/>
    <property type="evidence" value="ECO:0007669"/>
    <property type="project" value="UniProtKB-KW"/>
</dbReference>
<feature type="transmembrane region" description="Helical" evidence="12">
    <location>
        <begin position="52"/>
        <end position="69"/>
    </location>
</feature>
<feature type="compositionally biased region" description="Low complexity" evidence="13">
    <location>
        <begin position="310"/>
        <end position="327"/>
    </location>
</feature>
<comment type="caution">
    <text evidence="14">The sequence shown here is derived from an EMBL/GenBank/DDBJ whole genome shotgun (WGS) entry which is preliminary data.</text>
</comment>
<dbReference type="PANTHER" id="PTHR11893:SF40">
    <property type="entry name" value="INNEXIN SHAKING-B"/>
    <property type="match status" value="1"/>
</dbReference>
<evidence type="ECO:0000256" key="3">
    <source>
        <dbReference type="ARBA" id="ARBA00022448"/>
    </source>
</evidence>
<comment type="similarity">
    <text evidence="12">Belongs to the pannexin family.</text>
</comment>
<evidence type="ECO:0000256" key="2">
    <source>
        <dbReference type="ARBA" id="ARBA00004651"/>
    </source>
</evidence>
<evidence type="ECO:0000256" key="1">
    <source>
        <dbReference type="ARBA" id="ARBA00004610"/>
    </source>
</evidence>
<comment type="caution">
    <text evidence="12">Lacks conserved residue(s) required for the propagation of feature annotation.</text>
</comment>
<evidence type="ECO:0000256" key="6">
    <source>
        <dbReference type="ARBA" id="ARBA00022868"/>
    </source>
</evidence>
<feature type="region of interest" description="Disordered" evidence="13">
    <location>
        <begin position="305"/>
        <end position="334"/>
    </location>
</feature>
<dbReference type="PRINTS" id="PR01262">
    <property type="entry name" value="INNEXIN"/>
</dbReference>
<dbReference type="AlphaFoldDB" id="A0A3R7QZY1"/>
<sequence length="334" mass="39455">MFLTVWYSWYYRDVISCVSHFNAETQVRLDYINICLSYPYVEDSGSRRYLLFYRWISWSLLVLAFIYYIPRKMSKNLDNSKCKKLLEDLAANSSRYDQAERELVDRASGYILFNLKTHNGLYWKFLAVNIVALFVDVFAMQYLDFILQGRFIQYGFNSYPFNRDPRNFTDYMSQTFPPFASCELSIENQLTNRRTEKLGCHLTIMELYEKVFLGLWLWLILLTLTTCCYLIFLGLMWLPRMQQYLLRTAKPGHTNSKMGSVIEDAIKNCKIGDVYLLYRVKQHLSHARFYELLARVSSPNPSRRARAARRTWASSSKCPTPSATARPPCRRRRP</sequence>
<name>A0A3R7QZY1_PENVA</name>
<dbReference type="Proteomes" id="UP000283509">
    <property type="component" value="Unassembled WGS sequence"/>
</dbReference>
<evidence type="ECO:0000256" key="5">
    <source>
        <dbReference type="ARBA" id="ARBA00022692"/>
    </source>
</evidence>
<evidence type="ECO:0000256" key="4">
    <source>
        <dbReference type="ARBA" id="ARBA00022475"/>
    </source>
</evidence>
<keyword evidence="4" id="KW-1003">Cell membrane</keyword>
<dbReference type="PROSITE" id="PS51013">
    <property type="entry name" value="PANNEXIN"/>
    <property type="match status" value="1"/>
</dbReference>
<protein>
    <recommendedName>
        <fullName evidence="12">Innexin</fullName>
    </recommendedName>
</protein>
<keyword evidence="5 12" id="KW-0812">Transmembrane</keyword>
<evidence type="ECO:0000256" key="9">
    <source>
        <dbReference type="ARBA" id="ARBA00023065"/>
    </source>
</evidence>
<organism evidence="14 15">
    <name type="scientific">Penaeus vannamei</name>
    <name type="common">Whiteleg shrimp</name>
    <name type="synonym">Litopenaeus vannamei</name>
    <dbReference type="NCBI Taxonomy" id="6689"/>
    <lineage>
        <taxon>Eukaryota</taxon>
        <taxon>Metazoa</taxon>
        <taxon>Ecdysozoa</taxon>
        <taxon>Arthropoda</taxon>
        <taxon>Crustacea</taxon>
        <taxon>Multicrustacea</taxon>
        <taxon>Malacostraca</taxon>
        <taxon>Eumalacostraca</taxon>
        <taxon>Eucarida</taxon>
        <taxon>Decapoda</taxon>
        <taxon>Dendrobranchiata</taxon>
        <taxon>Penaeoidea</taxon>
        <taxon>Penaeidae</taxon>
        <taxon>Penaeus</taxon>
    </lineage>
</organism>
<feature type="transmembrane region" description="Helical" evidence="12">
    <location>
        <begin position="121"/>
        <end position="143"/>
    </location>
</feature>
<dbReference type="OrthoDB" id="6333407at2759"/>
<keyword evidence="8 12" id="KW-1133">Transmembrane helix</keyword>
<accession>A0A3R7QZY1</accession>
<keyword evidence="11 12" id="KW-0407">Ion channel</keyword>
<dbReference type="GO" id="GO:0005886">
    <property type="term" value="C:plasma membrane"/>
    <property type="evidence" value="ECO:0007669"/>
    <property type="project" value="UniProtKB-SubCell"/>
</dbReference>
<evidence type="ECO:0000313" key="15">
    <source>
        <dbReference type="Proteomes" id="UP000283509"/>
    </source>
</evidence>
<evidence type="ECO:0000256" key="12">
    <source>
        <dbReference type="RuleBase" id="RU010713"/>
    </source>
</evidence>
<keyword evidence="7" id="KW-0965">Cell junction</keyword>
<dbReference type="EMBL" id="QCYY01000328">
    <property type="protein sequence ID" value="ROT85292.1"/>
    <property type="molecule type" value="Genomic_DNA"/>
</dbReference>
<keyword evidence="3 12" id="KW-0813">Transport</keyword>
<dbReference type="GO" id="GO:0005243">
    <property type="term" value="F:gap junction channel activity"/>
    <property type="evidence" value="ECO:0007669"/>
    <property type="project" value="TreeGrafter"/>
</dbReference>
<keyword evidence="9 12" id="KW-0406">Ion transport</keyword>
<dbReference type="InterPro" id="IPR000990">
    <property type="entry name" value="Innexin"/>
</dbReference>
<keyword evidence="10 12" id="KW-0472">Membrane</keyword>
<evidence type="ECO:0000256" key="7">
    <source>
        <dbReference type="ARBA" id="ARBA00022949"/>
    </source>
</evidence>
<evidence type="ECO:0000256" key="10">
    <source>
        <dbReference type="ARBA" id="ARBA00023136"/>
    </source>
</evidence>
<keyword evidence="6" id="KW-0303">Gap junction</keyword>
<evidence type="ECO:0000256" key="8">
    <source>
        <dbReference type="ARBA" id="ARBA00022989"/>
    </source>
</evidence>
<evidence type="ECO:0000256" key="13">
    <source>
        <dbReference type="SAM" id="MobiDB-lite"/>
    </source>
</evidence>